<feature type="compositionally biased region" description="Low complexity" evidence="6">
    <location>
        <begin position="31"/>
        <end position="60"/>
    </location>
</feature>
<evidence type="ECO:0000313" key="8">
    <source>
        <dbReference type="EMBL" id="MDI4646323.1"/>
    </source>
</evidence>
<evidence type="ECO:0000313" key="9">
    <source>
        <dbReference type="Proteomes" id="UP001161691"/>
    </source>
</evidence>
<evidence type="ECO:0000256" key="1">
    <source>
        <dbReference type="ARBA" id="ARBA00022475"/>
    </source>
</evidence>
<dbReference type="Pfam" id="PF01547">
    <property type="entry name" value="SBP_bac_1"/>
    <property type="match status" value="1"/>
</dbReference>
<keyword evidence="9" id="KW-1185">Reference proteome</keyword>
<sequence>MSSNSIKRASALLTSFALLGAVVSGCGNGGNSEASSPPASSSSASNPASTEAASPSASANPEKKIKLEVIETGNNLPPPDQDIIKKELDKALNVDFNLTVYASGDDYKNQLNVRMASGNFPDLFALDRQQLIEFSKQGLLLDLTPYMDRLKQVSTFIGEENVKKGAVGGKVYAISKSSQIPYNTYFIRKDWLDSLNLEVPKTIEDLKTVAAAFTNDDPDKNGKKDTFGLTGAELNGAFAPVFGAFGVGSPGSVYEKDGKLVNALYDPAMKDALAFIKDMIATGSVDPELLANTAMQHQEKAFKGQAGIIWIDWPNMTKENMIEQIKAVNPKAEWIQIEPPAGPAGKFDGSWEIGNTPGRYAIPKALEKDPEKLQRVFDLLNYVSDPKTGSLLVQFGVEGMHFTKDGDKIVMTDKAGEVGYSWLYQFTGRPEMSYLQTKFVPQAEFIKFAGDQPRIQTLNGFVDLPEGYVASDADRYIKEELAKFAYGQRDLGEYDKFLKTLETTMKYKLFMDAAQEQLTALGYGNK</sequence>
<dbReference type="Gene3D" id="3.40.190.10">
    <property type="entry name" value="Periplasmic binding protein-like II"/>
    <property type="match status" value="2"/>
</dbReference>
<keyword evidence="2 7" id="KW-0732">Signal</keyword>
<reference evidence="8" key="1">
    <citation type="submission" date="2023-04" db="EMBL/GenBank/DDBJ databases">
        <title>Comparative genomic analysis of Cohnella hashimotonis sp. nov., isolated from the International Space Station.</title>
        <authorList>
            <person name="Venkateswaran K."/>
            <person name="Simpson A."/>
        </authorList>
    </citation>
    <scope>NUCLEOTIDE SEQUENCE</scope>
    <source>
        <strain evidence="8">F6_2S_P_1</strain>
    </source>
</reference>
<evidence type="ECO:0000256" key="2">
    <source>
        <dbReference type="ARBA" id="ARBA00022729"/>
    </source>
</evidence>
<keyword evidence="4" id="KW-0564">Palmitate</keyword>
<evidence type="ECO:0000256" key="4">
    <source>
        <dbReference type="ARBA" id="ARBA00023139"/>
    </source>
</evidence>
<accession>A0ABT6THJ9</accession>
<name>A0ABT6THJ9_9BACL</name>
<dbReference type="PROSITE" id="PS51257">
    <property type="entry name" value="PROKAR_LIPOPROTEIN"/>
    <property type="match status" value="1"/>
</dbReference>
<organism evidence="8 9">
    <name type="scientific">Cohnella hashimotonis</name>
    <dbReference type="NCBI Taxonomy" id="2826895"/>
    <lineage>
        <taxon>Bacteria</taxon>
        <taxon>Bacillati</taxon>
        <taxon>Bacillota</taxon>
        <taxon>Bacilli</taxon>
        <taxon>Bacillales</taxon>
        <taxon>Paenibacillaceae</taxon>
        <taxon>Cohnella</taxon>
    </lineage>
</organism>
<keyword evidence="1" id="KW-1003">Cell membrane</keyword>
<feature type="signal peptide" evidence="7">
    <location>
        <begin position="1"/>
        <end position="20"/>
    </location>
</feature>
<dbReference type="InterPro" id="IPR006059">
    <property type="entry name" value="SBP"/>
</dbReference>
<protein>
    <submittedName>
        <fullName evidence="8">Extracellular solute-binding protein</fullName>
    </submittedName>
</protein>
<comment type="caution">
    <text evidence="8">The sequence shown here is derived from an EMBL/GenBank/DDBJ whole genome shotgun (WGS) entry which is preliminary data.</text>
</comment>
<dbReference type="RefSeq" id="WP_282909187.1">
    <property type="nucleotide sequence ID" value="NZ_JAGRPV010000001.1"/>
</dbReference>
<dbReference type="EMBL" id="JAGRPV010000001">
    <property type="protein sequence ID" value="MDI4646323.1"/>
    <property type="molecule type" value="Genomic_DNA"/>
</dbReference>
<dbReference type="SUPFAM" id="SSF53850">
    <property type="entry name" value="Periplasmic binding protein-like II"/>
    <property type="match status" value="1"/>
</dbReference>
<evidence type="ECO:0000256" key="7">
    <source>
        <dbReference type="SAM" id="SignalP"/>
    </source>
</evidence>
<evidence type="ECO:0000256" key="5">
    <source>
        <dbReference type="ARBA" id="ARBA00023288"/>
    </source>
</evidence>
<dbReference type="PANTHER" id="PTHR43649">
    <property type="entry name" value="ARABINOSE-BINDING PROTEIN-RELATED"/>
    <property type="match status" value="1"/>
</dbReference>
<keyword evidence="5" id="KW-0449">Lipoprotein</keyword>
<proteinExistence type="predicted"/>
<dbReference type="Proteomes" id="UP001161691">
    <property type="component" value="Unassembled WGS sequence"/>
</dbReference>
<dbReference type="PANTHER" id="PTHR43649:SF33">
    <property type="entry name" value="POLYGALACTURONAN_RHAMNOGALACTURONAN-BINDING PROTEIN YTCQ"/>
    <property type="match status" value="1"/>
</dbReference>
<dbReference type="InterPro" id="IPR050490">
    <property type="entry name" value="Bact_solute-bd_prot1"/>
</dbReference>
<keyword evidence="3" id="KW-0472">Membrane</keyword>
<feature type="region of interest" description="Disordered" evidence="6">
    <location>
        <begin position="27"/>
        <end position="62"/>
    </location>
</feature>
<evidence type="ECO:0000256" key="3">
    <source>
        <dbReference type="ARBA" id="ARBA00023136"/>
    </source>
</evidence>
<evidence type="ECO:0000256" key="6">
    <source>
        <dbReference type="SAM" id="MobiDB-lite"/>
    </source>
</evidence>
<feature type="chain" id="PRO_5047334607" evidence="7">
    <location>
        <begin position="21"/>
        <end position="526"/>
    </location>
</feature>
<gene>
    <name evidence="8" type="ORF">KB449_15195</name>
</gene>